<evidence type="ECO:0000313" key="1">
    <source>
        <dbReference type="EMBL" id="PKX89891.1"/>
    </source>
</evidence>
<comment type="caution">
    <text evidence="1">The sequence shown here is derived from an EMBL/GenBank/DDBJ whole genome shotgun (WGS) entry which is preliminary data.</text>
</comment>
<reference evidence="2" key="1">
    <citation type="journal article" date="2018" name="Proc. Natl. Acad. Sci. U.S.A.">
        <title>Linking secondary metabolites to gene clusters through genome sequencing of six diverse Aspergillus species.</title>
        <authorList>
            <person name="Kaerboelling I."/>
            <person name="Vesth T.C."/>
            <person name="Frisvad J.C."/>
            <person name="Nybo J.L."/>
            <person name="Theobald S."/>
            <person name="Kuo A."/>
            <person name="Bowyer P."/>
            <person name="Matsuda Y."/>
            <person name="Mondo S."/>
            <person name="Lyhne E.K."/>
            <person name="Kogle M.E."/>
            <person name="Clum A."/>
            <person name="Lipzen A."/>
            <person name="Salamov A."/>
            <person name="Ngan C.Y."/>
            <person name="Daum C."/>
            <person name="Chiniquy J."/>
            <person name="Barry K."/>
            <person name="LaButti K."/>
            <person name="Haridas S."/>
            <person name="Simmons B.A."/>
            <person name="Magnuson J.K."/>
            <person name="Mortensen U.H."/>
            <person name="Larsen T.O."/>
            <person name="Grigoriev I.V."/>
            <person name="Baker S.E."/>
            <person name="Andersen M.R."/>
        </authorList>
    </citation>
    <scope>NUCLEOTIDE SEQUENCE [LARGE SCALE GENOMIC DNA]</scope>
    <source>
        <strain evidence="2">IBT 16806</strain>
    </source>
</reference>
<accession>A0A2I1BX56</accession>
<keyword evidence="2" id="KW-1185">Reference proteome</keyword>
<dbReference type="RefSeq" id="XP_024678486.1">
    <property type="nucleotide sequence ID" value="XM_024828406.1"/>
</dbReference>
<gene>
    <name evidence="1" type="ORF">P174DRAFT_445748</name>
</gene>
<protein>
    <submittedName>
        <fullName evidence="1">Uncharacterized protein</fullName>
    </submittedName>
</protein>
<name>A0A2I1BX56_ASPN1</name>
<sequence length="90" mass="10035">MDSENKDEIHIKLAVPIPIIDSVVSDMTEHLQKVHSGTRLTSISQSEGGLFFHCPSSDPIVRDAFADLFTQWLDTQAVPITNYNIILGRL</sequence>
<proteinExistence type="predicted"/>
<dbReference type="GeneID" id="36535731"/>
<dbReference type="VEuPathDB" id="FungiDB:P174DRAFT_445748"/>
<evidence type="ECO:0000313" key="2">
    <source>
        <dbReference type="Proteomes" id="UP000234474"/>
    </source>
</evidence>
<dbReference type="Proteomes" id="UP000234474">
    <property type="component" value="Unassembled WGS sequence"/>
</dbReference>
<dbReference type="AlphaFoldDB" id="A0A2I1BX56"/>
<dbReference type="EMBL" id="MSZS01000009">
    <property type="protein sequence ID" value="PKX89891.1"/>
    <property type="molecule type" value="Genomic_DNA"/>
</dbReference>
<organism evidence="1 2">
    <name type="scientific">Aspergillus novofumigatus (strain IBT 16806)</name>
    <dbReference type="NCBI Taxonomy" id="1392255"/>
    <lineage>
        <taxon>Eukaryota</taxon>
        <taxon>Fungi</taxon>
        <taxon>Dikarya</taxon>
        <taxon>Ascomycota</taxon>
        <taxon>Pezizomycotina</taxon>
        <taxon>Eurotiomycetes</taxon>
        <taxon>Eurotiomycetidae</taxon>
        <taxon>Eurotiales</taxon>
        <taxon>Aspergillaceae</taxon>
        <taxon>Aspergillus</taxon>
        <taxon>Aspergillus subgen. Fumigati</taxon>
    </lineage>
</organism>